<organism evidence="3 4">
    <name type="scientific">Shewanella hanedai</name>
    <name type="common">Alteromonas hanedai</name>
    <dbReference type="NCBI Taxonomy" id="25"/>
    <lineage>
        <taxon>Bacteria</taxon>
        <taxon>Pseudomonadati</taxon>
        <taxon>Pseudomonadota</taxon>
        <taxon>Gammaproteobacteria</taxon>
        <taxon>Alteromonadales</taxon>
        <taxon>Shewanellaceae</taxon>
        <taxon>Shewanella</taxon>
    </lineage>
</organism>
<proteinExistence type="predicted"/>
<keyword evidence="1" id="KW-0732">Signal</keyword>
<feature type="signal peptide" evidence="1">
    <location>
        <begin position="1"/>
        <end position="26"/>
    </location>
</feature>
<name>A0A553JKD1_SHEHA</name>
<evidence type="ECO:0000256" key="1">
    <source>
        <dbReference type="SAM" id="SignalP"/>
    </source>
</evidence>
<dbReference type="Gene3D" id="2.40.160.10">
    <property type="entry name" value="Porin"/>
    <property type="match status" value="1"/>
</dbReference>
<dbReference type="SUPFAM" id="SSF56935">
    <property type="entry name" value="Porins"/>
    <property type="match status" value="1"/>
</dbReference>
<dbReference type="GO" id="GO:0016020">
    <property type="term" value="C:membrane"/>
    <property type="evidence" value="ECO:0007669"/>
    <property type="project" value="InterPro"/>
</dbReference>
<dbReference type="Proteomes" id="UP000318126">
    <property type="component" value="Unassembled WGS sequence"/>
</dbReference>
<dbReference type="Pfam" id="PF13609">
    <property type="entry name" value="Porin_4"/>
    <property type="match status" value="1"/>
</dbReference>
<dbReference type="InterPro" id="IPR023614">
    <property type="entry name" value="Porin_dom_sf"/>
</dbReference>
<protein>
    <submittedName>
        <fullName evidence="3">Porin</fullName>
    </submittedName>
</protein>
<keyword evidence="4" id="KW-1185">Reference proteome</keyword>
<accession>A0A553JKD1</accession>
<evidence type="ECO:0000259" key="2">
    <source>
        <dbReference type="Pfam" id="PF13609"/>
    </source>
</evidence>
<dbReference type="AlphaFoldDB" id="A0A553JKD1"/>
<evidence type="ECO:0000313" key="3">
    <source>
        <dbReference type="EMBL" id="TRY12896.1"/>
    </source>
</evidence>
<comment type="caution">
    <text evidence="3">The sequence shown here is derived from an EMBL/GenBank/DDBJ whole genome shotgun (WGS) entry which is preliminary data.</text>
</comment>
<sequence>MNNKLLYSIRFSILVSMACLTNVAHAIGYSEGDFSMDINGIVGGFYTQTDCDVAPDSSQWSTFSACEFAVDNKDTASVQNGFLPGWINFVASYKTENDLDLKGHFGFAPGTSNPSKFGGRFAGGQNVGDVRNVSLSISGDFGKLVVGRDAALFQYYATFSDITIPGVGTHADAAGAFNATFGAIAAGYTYMSFQPQITYSSPVINGFQASIGVFQPVDIQPDPISIGGPIYNVLDTPMLQGSMSYDIEGGSKLWTSFVTQKAQLSGNTGREITATGYELGAKLVLGGFTANLSGFKGDALGDGIMFIGATDKLGNAVETQGFLANMGYKFGDNQLSVQYGVTENTDIEGAKNQSHSIVYVRDISKGLQFTLEYTSHTTSQTGFSDSEANTVSSGVLWYF</sequence>
<dbReference type="GO" id="GO:0015288">
    <property type="term" value="F:porin activity"/>
    <property type="evidence" value="ECO:0007669"/>
    <property type="project" value="InterPro"/>
</dbReference>
<reference evidence="4" key="1">
    <citation type="submission" date="2019-07" db="EMBL/GenBank/DDBJ databases">
        <title>Shewanella sp. YLB-08 draft genomic sequence.</title>
        <authorList>
            <person name="Yu L."/>
        </authorList>
    </citation>
    <scope>NUCLEOTIDE SEQUENCE [LARGE SCALE GENOMIC DNA]</scope>
    <source>
        <strain evidence="4">JCM 20706</strain>
    </source>
</reference>
<feature type="domain" description="Porin" evidence="2">
    <location>
        <begin position="21"/>
        <end position="379"/>
    </location>
</feature>
<feature type="chain" id="PRO_5022180236" evidence="1">
    <location>
        <begin position="27"/>
        <end position="399"/>
    </location>
</feature>
<evidence type="ECO:0000313" key="4">
    <source>
        <dbReference type="Proteomes" id="UP000318126"/>
    </source>
</evidence>
<gene>
    <name evidence="3" type="ORF">FN961_18260</name>
</gene>
<dbReference type="RefSeq" id="WP_144041613.1">
    <property type="nucleotide sequence ID" value="NZ_BMPL01000023.1"/>
</dbReference>
<dbReference type="EMBL" id="VKGK01000025">
    <property type="protein sequence ID" value="TRY12896.1"/>
    <property type="molecule type" value="Genomic_DNA"/>
</dbReference>
<dbReference type="InterPro" id="IPR033900">
    <property type="entry name" value="Gram_neg_porin_domain"/>
</dbReference>
<dbReference type="OrthoDB" id="8735103at2"/>